<evidence type="ECO:0000313" key="2">
    <source>
        <dbReference type="Proteomes" id="UP000305067"/>
    </source>
</evidence>
<evidence type="ECO:0000313" key="1">
    <source>
        <dbReference type="EMBL" id="TFK95101.1"/>
    </source>
</evidence>
<sequence length="63" mass="7320">GCPITQQNSVDFVYSSLSAVNSTQWPELIDVESWWRSMKEWTNTGETIAYANSNDLLHYRTDY</sequence>
<name>A0A5C3PZW9_9AGAR</name>
<protein>
    <submittedName>
        <fullName evidence="1">Uncharacterized protein</fullName>
    </submittedName>
</protein>
<dbReference type="Proteomes" id="UP000305067">
    <property type="component" value="Unassembled WGS sequence"/>
</dbReference>
<reference evidence="1 2" key="1">
    <citation type="journal article" date="2019" name="Nat. Ecol. Evol.">
        <title>Megaphylogeny resolves global patterns of mushroom evolution.</title>
        <authorList>
            <person name="Varga T."/>
            <person name="Krizsan K."/>
            <person name="Foldi C."/>
            <person name="Dima B."/>
            <person name="Sanchez-Garcia M."/>
            <person name="Sanchez-Ramirez S."/>
            <person name="Szollosi G.J."/>
            <person name="Szarkandi J.G."/>
            <person name="Papp V."/>
            <person name="Albert L."/>
            <person name="Andreopoulos W."/>
            <person name="Angelini C."/>
            <person name="Antonin V."/>
            <person name="Barry K.W."/>
            <person name="Bougher N.L."/>
            <person name="Buchanan P."/>
            <person name="Buyck B."/>
            <person name="Bense V."/>
            <person name="Catcheside P."/>
            <person name="Chovatia M."/>
            <person name="Cooper J."/>
            <person name="Damon W."/>
            <person name="Desjardin D."/>
            <person name="Finy P."/>
            <person name="Geml J."/>
            <person name="Haridas S."/>
            <person name="Hughes K."/>
            <person name="Justo A."/>
            <person name="Karasinski D."/>
            <person name="Kautmanova I."/>
            <person name="Kiss B."/>
            <person name="Kocsube S."/>
            <person name="Kotiranta H."/>
            <person name="LaButti K.M."/>
            <person name="Lechner B.E."/>
            <person name="Liimatainen K."/>
            <person name="Lipzen A."/>
            <person name="Lukacs Z."/>
            <person name="Mihaltcheva S."/>
            <person name="Morgado L.N."/>
            <person name="Niskanen T."/>
            <person name="Noordeloos M.E."/>
            <person name="Ohm R.A."/>
            <person name="Ortiz-Santana B."/>
            <person name="Ovrebo C."/>
            <person name="Racz N."/>
            <person name="Riley R."/>
            <person name="Savchenko A."/>
            <person name="Shiryaev A."/>
            <person name="Soop K."/>
            <person name="Spirin V."/>
            <person name="Szebenyi C."/>
            <person name="Tomsovsky M."/>
            <person name="Tulloss R.E."/>
            <person name="Uehling J."/>
            <person name="Grigoriev I.V."/>
            <person name="Vagvolgyi C."/>
            <person name="Papp T."/>
            <person name="Martin F.M."/>
            <person name="Miettinen O."/>
            <person name="Hibbett D.S."/>
            <person name="Nagy L.G."/>
        </authorList>
    </citation>
    <scope>NUCLEOTIDE SEQUENCE [LARGE SCALE GENOMIC DNA]</scope>
    <source>
        <strain evidence="1 2">CBS 309.79</strain>
    </source>
</reference>
<dbReference type="OrthoDB" id="2734890at2759"/>
<keyword evidence="2" id="KW-1185">Reference proteome</keyword>
<feature type="non-terminal residue" evidence="1">
    <location>
        <position position="1"/>
    </location>
</feature>
<accession>A0A5C3PZW9</accession>
<organism evidence="1 2">
    <name type="scientific">Pterulicium gracile</name>
    <dbReference type="NCBI Taxonomy" id="1884261"/>
    <lineage>
        <taxon>Eukaryota</taxon>
        <taxon>Fungi</taxon>
        <taxon>Dikarya</taxon>
        <taxon>Basidiomycota</taxon>
        <taxon>Agaricomycotina</taxon>
        <taxon>Agaricomycetes</taxon>
        <taxon>Agaricomycetidae</taxon>
        <taxon>Agaricales</taxon>
        <taxon>Pleurotineae</taxon>
        <taxon>Pterulaceae</taxon>
        <taxon>Pterulicium</taxon>
    </lineage>
</organism>
<gene>
    <name evidence="1" type="ORF">BDV98DRAFT_518899</name>
</gene>
<dbReference type="EMBL" id="ML178951">
    <property type="protein sequence ID" value="TFK95101.1"/>
    <property type="molecule type" value="Genomic_DNA"/>
</dbReference>
<proteinExistence type="predicted"/>
<dbReference type="AlphaFoldDB" id="A0A5C3PZW9"/>